<dbReference type="SUPFAM" id="SSF57625">
    <property type="entry name" value="Invertebrate chitin-binding proteins"/>
    <property type="match status" value="1"/>
</dbReference>
<dbReference type="Gene3D" id="2.170.140.10">
    <property type="entry name" value="Chitin binding domain"/>
    <property type="match status" value="1"/>
</dbReference>
<dbReference type="SUPFAM" id="SSF57535">
    <property type="entry name" value="Complement control module/SCR domain"/>
    <property type="match status" value="1"/>
</dbReference>
<feature type="chain" id="PRO_5036488786" evidence="4">
    <location>
        <begin position="20"/>
        <end position="746"/>
    </location>
</feature>
<dbReference type="OrthoDB" id="6431181at2759"/>
<dbReference type="InterPro" id="IPR035976">
    <property type="entry name" value="Sushi/SCR/CCP_sf"/>
</dbReference>
<dbReference type="Proteomes" id="UP000886998">
    <property type="component" value="Unassembled WGS sequence"/>
</dbReference>
<keyword evidence="4" id="KW-0732">Signal</keyword>
<evidence type="ECO:0000256" key="2">
    <source>
        <dbReference type="PROSITE-ProRule" id="PRU00302"/>
    </source>
</evidence>
<comment type="caution">
    <text evidence="7">The sequence shown here is derived from an EMBL/GenBank/DDBJ whole genome shotgun (WGS) entry which is preliminary data.</text>
</comment>
<dbReference type="InterPro" id="IPR002557">
    <property type="entry name" value="Chitin-bd_dom"/>
</dbReference>
<name>A0A8X6INV9_9ARAC</name>
<keyword evidence="8" id="KW-1185">Reference proteome</keyword>
<evidence type="ECO:0000259" key="6">
    <source>
        <dbReference type="PROSITE" id="PS50940"/>
    </source>
</evidence>
<dbReference type="SMART" id="SM00494">
    <property type="entry name" value="ChtBD2"/>
    <property type="match status" value="1"/>
</dbReference>
<feature type="coiled-coil region" evidence="3">
    <location>
        <begin position="167"/>
        <end position="194"/>
    </location>
</feature>
<protein>
    <submittedName>
        <fullName evidence="7">Uncharacterized protein</fullName>
    </submittedName>
</protein>
<reference evidence="7" key="1">
    <citation type="submission" date="2020-08" db="EMBL/GenBank/DDBJ databases">
        <title>Multicomponent nature underlies the extraordinary mechanical properties of spider dragline silk.</title>
        <authorList>
            <person name="Kono N."/>
            <person name="Nakamura H."/>
            <person name="Mori M."/>
            <person name="Yoshida Y."/>
            <person name="Ohtoshi R."/>
            <person name="Malay A.D."/>
            <person name="Moran D.A.P."/>
            <person name="Tomita M."/>
            <person name="Numata K."/>
            <person name="Arakawa K."/>
        </authorList>
    </citation>
    <scope>NUCLEOTIDE SEQUENCE</scope>
</reference>
<keyword evidence="2" id="KW-0768">Sushi</keyword>
<proteinExistence type="predicted"/>
<dbReference type="PROSITE" id="PS50923">
    <property type="entry name" value="SUSHI"/>
    <property type="match status" value="2"/>
</dbReference>
<comment type="caution">
    <text evidence="2">Lacks conserved residue(s) required for the propagation of feature annotation.</text>
</comment>
<feature type="domain" description="Chitin-binding type-2" evidence="6">
    <location>
        <begin position="439"/>
        <end position="495"/>
    </location>
</feature>
<evidence type="ECO:0000259" key="5">
    <source>
        <dbReference type="PROSITE" id="PS50923"/>
    </source>
</evidence>
<evidence type="ECO:0000313" key="8">
    <source>
        <dbReference type="Proteomes" id="UP000886998"/>
    </source>
</evidence>
<dbReference type="PROSITE" id="PS50940">
    <property type="entry name" value="CHIT_BIND_II"/>
    <property type="match status" value="1"/>
</dbReference>
<dbReference type="CDD" id="cd00033">
    <property type="entry name" value="CCP"/>
    <property type="match status" value="1"/>
</dbReference>
<dbReference type="InterPro" id="IPR036508">
    <property type="entry name" value="Chitin-bd_dom_sf"/>
</dbReference>
<sequence>MIINGVLISFVSLILMVEATYHVLNLSPQECNCLCGEKFQSITTKDELSLCETLKLFDEEIFTIKKEIERRRVFRHEINKLTSIMEEHQAIIDKLEDQVEYLSSRKIEGEALPTPASLIMKPVDNNMGDSNMETHMKEEKELANNVSNLIAKVEIVENLTNMVQEELQSERRVRRHLEENLNETRTTIKLLDDKLYNVTFPMDSRVSQVEEVVFSTLENMNKTLFEDHLKKLYYKVNGVVYKNETQKLDERLDQVETGLMDVSNTSTILQLAEELKNLSTTLSALNETFNEKLIFEEYRLDILENKTEKISELERIDDQVKTLFNTTESIRNGVFDLRRDVENIESEEKETKSSHVISPQEDCKIPSTNDSHLLMASEIDGHGNRILSFGCKPIGKYGLEEIPVPMRCVNGEWVGSIPKCVRLLEEDEIIAVSKEAFSKHPCRTVVGDVPDPYSCNFFFKCDHGLAMGRVLCPNNLHFNPRTRQCDWPYLVKCETSTSGGVKVLKDLIPTIQVEPNNVDRPFGLMGTGDMGELIVYPRTSFQVHCLYPQNAWGEPTWDIEYFSTGVSASLTPEVNRHRVSLSIVAATQNFSGIYTCKTPFGERNSITIIVQDVSCPMVEVNREAHETTVYRKHPDGEYRVLSTTVEYLCEDDFSIAAMCLPNGTWSRPPPSTAECTPRITNSPSTWGCPALNIDHQSGLILEYDKTLRRVSWRCPGDKRLVGPSYTTCYHGSWSHTSLPLCIPLKA</sequence>
<dbReference type="InterPro" id="IPR000436">
    <property type="entry name" value="Sushi_SCR_CCP_dom"/>
</dbReference>
<dbReference type="Pfam" id="PF01607">
    <property type="entry name" value="CBM_14"/>
    <property type="match status" value="1"/>
</dbReference>
<feature type="signal peptide" evidence="4">
    <location>
        <begin position="1"/>
        <end position="19"/>
    </location>
</feature>
<evidence type="ECO:0000313" key="7">
    <source>
        <dbReference type="EMBL" id="GFS52953.1"/>
    </source>
</evidence>
<dbReference type="AlphaFoldDB" id="A0A8X6INV9"/>
<accession>A0A8X6INV9</accession>
<evidence type="ECO:0000256" key="3">
    <source>
        <dbReference type="SAM" id="Coils"/>
    </source>
</evidence>
<dbReference type="GO" id="GO:0008061">
    <property type="term" value="F:chitin binding"/>
    <property type="evidence" value="ECO:0007669"/>
    <property type="project" value="InterPro"/>
</dbReference>
<feature type="coiled-coil region" evidence="3">
    <location>
        <begin position="78"/>
        <end position="105"/>
    </location>
</feature>
<evidence type="ECO:0000256" key="1">
    <source>
        <dbReference type="ARBA" id="ARBA00023157"/>
    </source>
</evidence>
<dbReference type="GO" id="GO:0005576">
    <property type="term" value="C:extracellular region"/>
    <property type="evidence" value="ECO:0007669"/>
    <property type="project" value="InterPro"/>
</dbReference>
<keyword evidence="1" id="KW-1015">Disulfide bond</keyword>
<keyword evidence="3" id="KW-0175">Coiled coil</keyword>
<dbReference type="EMBL" id="BMAV01026744">
    <property type="protein sequence ID" value="GFS52953.1"/>
    <property type="molecule type" value="Genomic_DNA"/>
</dbReference>
<organism evidence="7 8">
    <name type="scientific">Trichonephila inaurata madagascariensis</name>
    <dbReference type="NCBI Taxonomy" id="2747483"/>
    <lineage>
        <taxon>Eukaryota</taxon>
        <taxon>Metazoa</taxon>
        <taxon>Ecdysozoa</taxon>
        <taxon>Arthropoda</taxon>
        <taxon>Chelicerata</taxon>
        <taxon>Arachnida</taxon>
        <taxon>Araneae</taxon>
        <taxon>Araneomorphae</taxon>
        <taxon>Entelegynae</taxon>
        <taxon>Araneoidea</taxon>
        <taxon>Nephilidae</taxon>
        <taxon>Trichonephila</taxon>
        <taxon>Trichonephila inaurata</taxon>
    </lineage>
</organism>
<evidence type="ECO:0000256" key="4">
    <source>
        <dbReference type="SAM" id="SignalP"/>
    </source>
</evidence>
<gene>
    <name evidence="7" type="primary">AVEN_109408_1</name>
    <name evidence="7" type="ORF">TNIN_103941</name>
</gene>
<feature type="domain" description="Sushi" evidence="5">
    <location>
        <begin position="613"/>
        <end position="677"/>
    </location>
</feature>
<feature type="domain" description="Sushi" evidence="5">
    <location>
        <begin position="361"/>
        <end position="422"/>
    </location>
</feature>